<feature type="region of interest" description="Disordered" evidence="1">
    <location>
        <begin position="46"/>
        <end position="78"/>
    </location>
</feature>
<organism evidence="2 3">
    <name type="scientific">Morella rubra</name>
    <name type="common">Chinese bayberry</name>
    <dbReference type="NCBI Taxonomy" id="262757"/>
    <lineage>
        <taxon>Eukaryota</taxon>
        <taxon>Viridiplantae</taxon>
        <taxon>Streptophyta</taxon>
        <taxon>Embryophyta</taxon>
        <taxon>Tracheophyta</taxon>
        <taxon>Spermatophyta</taxon>
        <taxon>Magnoliopsida</taxon>
        <taxon>eudicotyledons</taxon>
        <taxon>Gunneridae</taxon>
        <taxon>Pentapetalae</taxon>
        <taxon>rosids</taxon>
        <taxon>fabids</taxon>
        <taxon>Fagales</taxon>
        <taxon>Myricaceae</taxon>
        <taxon>Morella</taxon>
    </lineage>
</organism>
<proteinExistence type="predicted"/>
<name>A0A6A1WLY2_9ROSI</name>
<dbReference type="Proteomes" id="UP000516437">
    <property type="component" value="Chromosome 1"/>
</dbReference>
<reference evidence="2 3" key="1">
    <citation type="journal article" date="2019" name="Plant Biotechnol. J.">
        <title>The red bayberry genome and genetic basis of sex determination.</title>
        <authorList>
            <person name="Jia H.M."/>
            <person name="Jia H.J."/>
            <person name="Cai Q.L."/>
            <person name="Wang Y."/>
            <person name="Zhao H.B."/>
            <person name="Yang W.F."/>
            <person name="Wang G.Y."/>
            <person name="Li Y.H."/>
            <person name="Zhan D.L."/>
            <person name="Shen Y.T."/>
            <person name="Niu Q.F."/>
            <person name="Chang L."/>
            <person name="Qiu J."/>
            <person name="Zhao L."/>
            <person name="Xie H.B."/>
            <person name="Fu W.Y."/>
            <person name="Jin J."/>
            <person name="Li X.W."/>
            <person name="Jiao Y."/>
            <person name="Zhou C.C."/>
            <person name="Tu T."/>
            <person name="Chai C.Y."/>
            <person name="Gao J.L."/>
            <person name="Fan L.J."/>
            <person name="van de Weg E."/>
            <person name="Wang J.Y."/>
            <person name="Gao Z.S."/>
        </authorList>
    </citation>
    <scope>NUCLEOTIDE SEQUENCE [LARGE SCALE GENOMIC DNA]</scope>
    <source>
        <tissue evidence="2">Leaves</tissue>
    </source>
</reference>
<protein>
    <submittedName>
        <fullName evidence="2">Uncharacterized protein</fullName>
    </submittedName>
</protein>
<keyword evidence="3" id="KW-1185">Reference proteome</keyword>
<evidence type="ECO:0000313" key="3">
    <source>
        <dbReference type="Proteomes" id="UP000516437"/>
    </source>
</evidence>
<evidence type="ECO:0000313" key="2">
    <source>
        <dbReference type="EMBL" id="KAB1226164.1"/>
    </source>
</evidence>
<dbReference type="AlphaFoldDB" id="A0A6A1WLY2"/>
<gene>
    <name evidence="2" type="ORF">CJ030_MR1G027807</name>
</gene>
<dbReference type="EMBL" id="RXIC02000019">
    <property type="protein sequence ID" value="KAB1226164.1"/>
    <property type="molecule type" value="Genomic_DNA"/>
</dbReference>
<dbReference type="OrthoDB" id="10530941at2759"/>
<evidence type="ECO:0000256" key="1">
    <source>
        <dbReference type="SAM" id="MobiDB-lite"/>
    </source>
</evidence>
<accession>A0A6A1WLY2</accession>
<comment type="caution">
    <text evidence="2">The sequence shown here is derived from an EMBL/GenBank/DDBJ whole genome shotgun (WGS) entry which is preliminary data.</text>
</comment>
<sequence length="99" mass="11317">MGFGGEDSESGPLVLGLYLEVSELLDEFGPSYHFFDRRYILRPSTGAQEMHGSQRRPGVPKGQDFRAGITVSDRTNPPECEMDQQIYRKFWLENSSFPR</sequence>